<feature type="compositionally biased region" description="Low complexity" evidence="1">
    <location>
        <begin position="173"/>
        <end position="190"/>
    </location>
</feature>
<name>A0ABN9QFP7_9DINO</name>
<reference evidence="2" key="1">
    <citation type="submission" date="2023-10" db="EMBL/GenBank/DDBJ databases">
        <authorList>
            <person name="Chen Y."/>
            <person name="Shah S."/>
            <person name="Dougan E. K."/>
            <person name="Thang M."/>
            <person name="Chan C."/>
        </authorList>
    </citation>
    <scope>NUCLEOTIDE SEQUENCE [LARGE SCALE GENOMIC DNA]</scope>
</reference>
<evidence type="ECO:0000313" key="2">
    <source>
        <dbReference type="EMBL" id="CAK0804794.1"/>
    </source>
</evidence>
<dbReference type="Proteomes" id="UP001189429">
    <property type="component" value="Unassembled WGS sequence"/>
</dbReference>
<accession>A0ABN9QFP7</accession>
<feature type="non-terminal residue" evidence="2">
    <location>
        <position position="286"/>
    </location>
</feature>
<feature type="compositionally biased region" description="Low complexity" evidence="1">
    <location>
        <begin position="122"/>
        <end position="145"/>
    </location>
</feature>
<feature type="compositionally biased region" description="Low complexity" evidence="1">
    <location>
        <begin position="74"/>
        <end position="91"/>
    </location>
</feature>
<feature type="non-terminal residue" evidence="2">
    <location>
        <position position="1"/>
    </location>
</feature>
<evidence type="ECO:0000256" key="1">
    <source>
        <dbReference type="SAM" id="MobiDB-lite"/>
    </source>
</evidence>
<feature type="compositionally biased region" description="Low complexity" evidence="1">
    <location>
        <begin position="1"/>
        <end position="37"/>
    </location>
</feature>
<proteinExistence type="predicted"/>
<organism evidence="2 3">
    <name type="scientific">Prorocentrum cordatum</name>
    <dbReference type="NCBI Taxonomy" id="2364126"/>
    <lineage>
        <taxon>Eukaryota</taxon>
        <taxon>Sar</taxon>
        <taxon>Alveolata</taxon>
        <taxon>Dinophyceae</taxon>
        <taxon>Prorocentrales</taxon>
        <taxon>Prorocentraceae</taxon>
        <taxon>Prorocentrum</taxon>
    </lineage>
</organism>
<dbReference type="EMBL" id="CAUYUJ010003322">
    <property type="protein sequence ID" value="CAK0804794.1"/>
    <property type="molecule type" value="Genomic_DNA"/>
</dbReference>
<evidence type="ECO:0000313" key="3">
    <source>
        <dbReference type="Proteomes" id="UP001189429"/>
    </source>
</evidence>
<gene>
    <name evidence="2" type="ORF">PCOR1329_LOCUS11482</name>
</gene>
<sequence>AKAAQPPASQAGAAAASEGPLAAPPAAASTSAAVKVPPSAPPSQPLAASADQAAKGSCDPKPKAGQAAPPPSTSGPTPAAVAAPAQSGAPANTEEPSEHETGADLLDDLLGKATDPSEPEKAQQQAKTPQQPAGADAAAPAASFPEPAPAGAPQPVAANAASSFVQQGKHQAGADGPAAAPTPVGGTSTPRTFDQVDLLEAACLDIGADDGQDGFRCPRCKLDLPESERIADADQKKCAKDVCAKCHGNAKTLQKRFKKNKQLKAWWAGKNEGEQTRWFAEHRECA</sequence>
<feature type="region of interest" description="Disordered" evidence="1">
    <location>
        <begin position="1"/>
        <end position="192"/>
    </location>
</feature>
<keyword evidence="3" id="KW-1185">Reference proteome</keyword>
<feature type="compositionally biased region" description="Low complexity" evidence="1">
    <location>
        <begin position="45"/>
        <end position="54"/>
    </location>
</feature>
<comment type="caution">
    <text evidence="2">The sequence shown here is derived from an EMBL/GenBank/DDBJ whole genome shotgun (WGS) entry which is preliminary data.</text>
</comment>
<protein>
    <submittedName>
        <fullName evidence="2">Uncharacterized protein</fullName>
    </submittedName>
</protein>